<feature type="transmembrane region" description="Helical" evidence="1">
    <location>
        <begin position="56"/>
        <end position="75"/>
    </location>
</feature>
<evidence type="ECO:0000256" key="1">
    <source>
        <dbReference type="SAM" id="Phobius"/>
    </source>
</evidence>
<dbReference type="AlphaFoldDB" id="A0A9W7CM94"/>
<keyword evidence="3" id="KW-1185">Reference proteome</keyword>
<keyword evidence="1" id="KW-0812">Transmembrane</keyword>
<dbReference type="PANTHER" id="PTHR38446:SF1">
    <property type="entry name" value="BLL0914 PROTEIN"/>
    <property type="match status" value="1"/>
</dbReference>
<dbReference type="Proteomes" id="UP001165122">
    <property type="component" value="Unassembled WGS sequence"/>
</dbReference>
<proteinExistence type="predicted"/>
<protein>
    <submittedName>
        <fullName evidence="2">Uncharacterized protein</fullName>
    </submittedName>
</protein>
<keyword evidence="1" id="KW-0472">Membrane</keyword>
<dbReference type="EMBL" id="BRXW01000123">
    <property type="protein sequence ID" value="GMI08443.1"/>
    <property type="molecule type" value="Genomic_DNA"/>
</dbReference>
<evidence type="ECO:0000313" key="2">
    <source>
        <dbReference type="EMBL" id="GMI08443.1"/>
    </source>
</evidence>
<dbReference type="InterPro" id="IPR009732">
    <property type="entry name" value="DUF1304"/>
</dbReference>
<keyword evidence="1" id="KW-1133">Transmembrane helix</keyword>
<gene>
    <name evidence="2" type="ORF">TrLO_g4651</name>
</gene>
<reference evidence="3" key="1">
    <citation type="journal article" date="2023" name="Commun. Biol.">
        <title>Genome analysis of Parmales, the sister group of diatoms, reveals the evolutionary specialization of diatoms from phago-mixotrophs to photoautotrophs.</title>
        <authorList>
            <person name="Ban H."/>
            <person name="Sato S."/>
            <person name="Yoshikawa S."/>
            <person name="Yamada K."/>
            <person name="Nakamura Y."/>
            <person name="Ichinomiya M."/>
            <person name="Sato N."/>
            <person name="Blanc-Mathieu R."/>
            <person name="Endo H."/>
            <person name="Kuwata A."/>
            <person name="Ogata H."/>
        </authorList>
    </citation>
    <scope>NUCLEOTIDE SEQUENCE [LARGE SCALE GENOMIC DNA]</scope>
    <source>
        <strain evidence="3">NIES 3700</strain>
    </source>
</reference>
<accession>A0A9W7CM94</accession>
<name>A0A9W7CM94_9STRA</name>
<evidence type="ECO:0000313" key="3">
    <source>
        <dbReference type="Proteomes" id="UP001165122"/>
    </source>
</evidence>
<dbReference type="PANTHER" id="PTHR38446">
    <property type="entry name" value="BLL0914 PROTEIN"/>
    <property type="match status" value="1"/>
</dbReference>
<sequence length="170" mass="18176">MSAVETAARVLNVIVGLEHVWIMSLETILWRTKARAVFRTRSSDLNSTAGMAAQQGIYNLFLAIGSIQSAAIIDYRGLVMYPSFMFWAACFGSTSILPKIFPVQGGPALIAVVVSLVAMDESGGGGGGESVHFAIGVFVGAVVLSIAGLEWKKRDKVAREVGEQMLPEKK</sequence>
<organism evidence="2 3">
    <name type="scientific">Triparma laevis f. longispina</name>
    <dbReference type="NCBI Taxonomy" id="1714387"/>
    <lineage>
        <taxon>Eukaryota</taxon>
        <taxon>Sar</taxon>
        <taxon>Stramenopiles</taxon>
        <taxon>Ochrophyta</taxon>
        <taxon>Bolidophyceae</taxon>
        <taxon>Parmales</taxon>
        <taxon>Triparmaceae</taxon>
        <taxon>Triparma</taxon>
    </lineage>
</organism>
<dbReference type="OrthoDB" id="9995227at2759"/>
<comment type="caution">
    <text evidence="2">The sequence shown here is derived from an EMBL/GenBank/DDBJ whole genome shotgun (WGS) entry which is preliminary data.</text>
</comment>
<feature type="transmembrane region" description="Helical" evidence="1">
    <location>
        <begin position="131"/>
        <end position="149"/>
    </location>
</feature>
<dbReference type="Pfam" id="PF06993">
    <property type="entry name" value="DUF1304"/>
    <property type="match status" value="1"/>
</dbReference>